<keyword evidence="3" id="KW-1185">Reference proteome</keyword>
<feature type="region of interest" description="Disordered" evidence="1">
    <location>
        <begin position="1033"/>
        <end position="1060"/>
    </location>
</feature>
<feature type="compositionally biased region" description="Low complexity" evidence="1">
    <location>
        <begin position="1033"/>
        <end position="1043"/>
    </location>
</feature>
<name>A0ABU3NMY2_9CHLR</name>
<dbReference type="InterPro" id="IPR008969">
    <property type="entry name" value="CarboxyPept-like_regulatory"/>
</dbReference>
<dbReference type="EMBL" id="JAUHMF010000001">
    <property type="protein sequence ID" value="MDT8898208.1"/>
    <property type="molecule type" value="Genomic_DNA"/>
</dbReference>
<gene>
    <name evidence="2" type="ORF">QYE77_07995</name>
</gene>
<accession>A0ABU3NMY2</accession>
<sequence length="1256" mass="138005">MKGKWIGFIVSLLALGAFLLGVGRWIVNAQTQARVSHEACVGNCVVDVYFLHSEMGDRAAKEFYHRWFDTYYNLTSCDADWESQFSFLLDVISDIVGAPGAPTLQCWQGVLGQAQVCSQQCQNYTIPDAKYAPNLRLTLTTAEQGYFAVKVDNTANRDALPERQTNAYSRAYRLNAYLTWNDGTPLLIHTQDMPSLAFPTWIHRGGYDDCVQAFGADEDRCSILGAFLIPTEATAAVNFLNGALYDLTDQVSNRSNVSGSFQTDGYVRLLSDGSSLTIRQGDYAGLVWIKTYNASKKTHSQQVIPWDAHNGDVKITNHECTFGLTTCWILGDRTDVDTYVFALQGPAEKMLPGTYQVEVEADLGHEKYLADNRASYGYEASPVLPEQGQGGGEGGTQEETLSVDSLPVADLSGPGRYTFSIPAGVPGLMFRVAVPANLQNLNIYITAQSDHLFNVFVRKGERPVPQYPTVNEDYDCWMPATLSFDNQCQYLNPRAGEYYIFVNGDPGSAFRLDIEWIYPRATTTPFPTPMLQGTPSPAATAVATLPAGALTEVEPNDARHAANAWDMKATFSGQLTFMDVDYLHVTFDQSGIYTFTLTPLSAEWKPILRLMRSSSQSVLYDARAEHMGQPLTLTVGARAGEAFDLAITGEMRSSLPPQAYQIALTQVLPDPDEPNDAPGQATPWDMSALYHGYLIPGGETDYLSVTFQQSGIYTLTAVDPTSTQELKLRLIHPVRRNTLVSAQARKKGDSVRLSFDASAGETYLIAVSSLLFGSFGSPNPYQLTLSDVVPDPHEPNDSFDQATFWDLTQGPIQGFFWGDANGDYFSFIAPATRDHSPVTFTVTNPFPYERLNVFLYRGRGYPLTSLNGQRGQPLSLTATLETGQVYYLRISNLGNKNSLEPYTLSATYTPDTSQNGASDQYLRTVRFSGRVLLRTRFLPRPLAGVEIYAQVGATPAVLLGRSGRSGAFSGSLDLAAGQTVRLWAVAANYVFDPPEITWTADATTRSRNFTFYASEAPVLQMTATPTVVTATLTASPRPRASATPLPPSSTPLLPTPSPSSAGAQVRITGYLWRLFPNSEPAGVGAGQVLLTINGVPQPVVYSLIDGSYTIVLPAVKAGDELQLSASAPEDQFEPRFYQWRAEAGVTQWTYDFYSYWGTLTPPERDDQNRIYGWITDDEGRGIPGQFVIVQMGTSDALQRIGPTDANGYYEGRVRLPSRIMVSVWVESPGYVPARRQFFHAFAPEDRRLDFSLATAP</sequence>
<comment type="caution">
    <text evidence="2">The sequence shown here is derived from an EMBL/GenBank/DDBJ whole genome shotgun (WGS) entry which is preliminary data.</text>
</comment>
<proteinExistence type="predicted"/>
<dbReference type="RefSeq" id="WP_315624853.1">
    <property type="nucleotide sequence ID" value="NZ_JAUHMF010000001.1"/>
</dbReference>
<evidence type="ECO:0008006" key="4">
    <source>
        <dbReference type="Google" id="ProtNLM"/>
    </source>
</evidence>
<dbReference type="Proteomes" id="UP001254165">
    <property type="component" value="Unassembled WGS sequence"/>
</dbReference>
<evidence type="ECO:0000256" key="1">
    <source>
        <dbReference type="SAM" id="MobiDB-lite"/>
    </source>
</evidence>
<reference evidence="2 3" key="1">
    <citation type="submission" date="2023-07" db="EMBL/GenBank/DDBJ databases">
        <title>Novel species of Thermanaerothrix with wide hydrolytic capabilities.</title>
        <authorList>
            <person name="Zayulina K.S."/>
            <person name="Podosokorskaya O.A."/>
            <person name="Elcheninov A.G."/>
        </authorList>
    </citation>
    <scope>NUCLEOTIDE SEQUENCE [LARGE SCALE GENOMIC DNA]</scope>
    <source>
        <strain evidence="2 3">4228-RoL</strain>
    </source>
</reference>
<dbReference type="Gene3D" id="2.60.120.380">
    <property type="match status" value="4"/>
</dbReference>
<dbReference type="SUPFAM" id="SSF49464">
    <property type="entry name" value="Carboxypeptidase regulatory domain-like"/>
    <property type="match status" value="1"/>
</dbReference>
<protein>
    <recommendedName>
        <fullName evidence="4">Carboxypeptidase regulatory-like domain-containing protein</fullName>
    </recommendedName>
</protein>
<evidence type="ECO:0000313" key="2">
    <source>
        <dbReference type="EMBL" id="MDT8898208.1"/>
    </source>
</evidence>
<feature type="compositionally biased region" description="Pro residues" evidence="1">
    <location>
        <begin position="1044"/>
        <end position="1057"/>
    </location>
</feature>
<organism evidence="2 3">
    <name type="scientific">Thermanaerothrix solaris</name>
    <dbReference type="NCBI Taxonomy" id="3058434"/>
    <lineage>
        <taxon>Bacteria</taxon>
        <taxon>Bacillati</taxon>
        <taxon>Chloroflexota</taxon>
        <taxon>Anaerolineae</taxon>
        <taxon>Anaerolineales</taxon>
        <taxon>Anaerolineaceae</taxon>
        <taxon>Thermanaerothrix</taxon>
    </lineage>
</organism>
<evidence type="ECO:0000313" key="3">
    <source>
        <dbReference type="Proteomes" id="UP001254165"/>
    </source>
</evidence>